<evidence type="ECO:0008006" key="2">
    <source>
        <dbReference type="Google" id="ProtNLM"/>
    </source>
</evidence>
<protein>
    <recommendedName>
        <fullName evidence="2">Reverse transcriptase RNase H-like domain-containing protein</fullName>
    </recommendedName>
</protein>
<reference evidence="1" key="1">
    <citation type="submission" date="2013-12" db="EMBL/GenBank/DDBJ databases">
        <title>The Genome Sequence of Aphanomyces invadans NJM9701.</title>
        <authorList>
            <consortium name="The Broad Institute Genomics Platform"/>
            <person name="Russ C."/>
            <person name="Tyler B."/>
            <person name="van West P."/>
            <person name="Dieguez-Uribeondo J."/>
            <person name="Young S.K."/>
            <person name="Zeng Q."/>
            <person name="Gargeya S."/>
            <person name="Fitzgerald M."/>
            <person name="Abouelleil A."/>
            <person name="Alvarado L."/>
            <person name="Chapman S.B."/>
            <person name="Gainer-Dewar J."/>
            <person name="Goldberg J."/>
            <person name="Griggs A."/>
            <person name="Gujja S."/>
            <person name="Hansen M."/>
            <person name="Howarth C."/>
            <person name="Imamovic A."/>
            <person name="Ireland A."/>
            <person name="Larimer J."/>
            <person name="McCowan C."/>
            <person name="Murphy C."/>
            <person name="Pearson M."/>
            <person name="Poon T.W."/>
            <person name="Priest M."/>
            <person name="Roberts A."/>
            <person name="Saif S."/>
            <person name="Shea T."/>
            <person name="Sykes S."/>
            <person name="Wortman J."/>
            <person name="Nusbaum C."/>
            <person name="Birren B."/>
        </authorList>
    </citation>
    <scope>NUCLEOTIDE SEQUENCE [LARGE SCALE GENOMIC DNA]</scope>
    <source>
        <strain evidence="1">NJM9701</strain>
    </source>
</reference>
<organism evidence="1">
    <name type="scientific">Aphanomyces invadans</name>
    <dbReference type="NCBI Taxonomy" id="157072"/>
    <lineage>
        <taxon>Eukaryota</taxon>
        <taxon>Sar</taxon>
        <taxon>Stramenopiles</taxon>
        <taxon>Oomycota</taxon>
        <taxon>Saprolegniomycetes</taxon>
        <taxon>Saprolegniales</taxon>
        <taxon>Verrucalvaceae</taxon>
        <taxon>Aphanomyces</taxon>
    </lineage>
</organism>
<dbReference type="AlphaFoldDB" id="A0A024T9S3"/>
<dbReference type="OrthoDB" id="115157at2759"/>
<dbReference type="STRING" id="157072.A0A024T9S3"/>
<sequence>MSARMARWLSFYAEYNFSVQYKPGKDNVLADALSRRPDYSSPVDFASIGFLHSDLHDRIRTAYSIDASCSAAFSALTTPEPLKSRRLPSLLHRYSVRDGLLYFQPIQDTPPRIAHIVALSPPAEEQWPAEEDHQEEGGARTKGVIGEGRFVEEDKIADRKGRQIGTTTAIGVRRLPLLGEREVVLDLLQHRLTMGKEVRQVLDGTH</sequence>
<name>A0A024T9S3_9STRA</name>
<dbReference type="RefSeq" id="XP_008881016.1">
    <property type="nucleotide sequence ID" value="XM_008882794.1"/>
</dbReference>
<gene>
    <name evidence="1" type="ORF">H310_14852</name>
</gene>
<dbReference type="PANTHER" id="PTHR34072:SF56">
    <property type="entry name" value="REVERSE TRANSCRIPTASE_RETROTRANSPOSON-DERIVED PROTEIN RNASE H-LIKE DOMAIN-CONTAINING PROTEIN"/>
    <property type="match status" value="1"/>
</dbReference>
<dbReference type="VEuPathDB" id="FungiDB:H310_14852"/>
<accession>A0A024T9S3</accession>
<dbReference type="EMBL" id="KI914046">
    <property type="protein sequence ID" value="ETV90361.1"/>
    <property type="molecule type" value="Genomic_DNA"/>
</dbReference>
<evidence type="ECO:0000313" key="1">
    <source>
        <dbReference type="EMBL" id="ETV90361.1"/>
    </source>
</evidence>
<proteinExistence type="predicted"/>
<dbReference type="PANTHER" id="PTHR34072">
    <property type="entry name" value="ENZYMATIC POLYPROTEIN-RELATED"/>
    <property type="match status" value="1"/>
</dbReference>
<dbReference type="GeneID" id="20091902"/>